<evidence type="ECO:0000256" key="3">
    <source>
        <dbReference type="ARBA" id="ARBA00022771"/>
    </source>
</evidence>
<dbReference type="InterPro" id="IPR013088">
    <property type="entry name" value="Znf_NHR/GATA"/>
</dbReference>
<dbReference type="GO" id="GO:0008270">
    <property type="term" value="F:zinc ion binding"/>
    <property type="evidence" value="ECO:0007669"/>
    <property type="project" value="UniProtKB-KW"/>
</dbReference>
<evidence type="ECO:0000259" key="12">
    <source>
        <dbReference type="PROSITE" id="PS51843"/>
    </source>
</evidence>
<dbReference type="GO" id="GO:0004879">
    <property type="term" value="F:nuclear receptor activity"/>
    <property type="evidence" value="ECO:0007669"/>
    <property type="project" value="TreeGrafter"/>
</dbReference>
<comment type="caution">
    <text evidence="13">The sequence shown here is derived from an EMBL/GenBank/DDBJ whole genome shotgun (WGS) entry which is preliminary data.</text>
</comment>
<gene>
    <name evidence="13" type="ORF">MBJ925_LOCUS27905</name>
</gene>
<dbReference type="Pfam" id="PF00105">
    <property type="entry name" value="zf-C4"/>
    <property type="match status" value="1"/>
</dbReference>
<evidence type="ECO:0000256" key="4">
    <source>
        <dbReference type="ARBA" id="ARBA00022833"/>
    </source>
</evidence>
<dbReference type="PROSITE" id="PS00031">
    <property type="entry name" value="NUCLEAR_REC_DBD_1"/>
    <property type="match status" value="1"/>
</dbReference>
<dbReference type="Gene3D" id="1.10.565.10">
    <property type="entry name" value="Retinoid X Receptor"/>
    <property type="match status" value="1"/>
</dbReference>
<keyword evidence="7" id="KW-0804">Transcription</keyword>
<dbReference type="CDD" id="cd06916">
    <property type="entry name" value="NR_DBD_like"/>
    <property type="match status" value="1"/>
</dbReference>
<evidence type="ECO:0000256" key="10">
    <source>
        <dbReference type="SAM" id="MobiDB-lite"/>
    </source>
</evidence>
<dbReference type="EMBL" id="CAJNRE010014939">
    <property type="protein sequence ID" value="CAF2132860.1"/>
    <property type="molecule type" value="Genomic_DNA"/>
</dbReference>
<keyword evidence="6" id="KW-0238">DNA-binding</keyword>
<dbReference type="InterPro" id="IPR000536">
    <property type="entry name" value="Nucl_hrmn_rcpt_lig-bd"/>
</dbReference>
<dbReference type="PANTHER" id="PTHR24082">
    <property type="entry name" value="NUCLEAR HORMONE RECEPTOR"/>
    <property type="match status" value="1"/>
</dbReference>
<comment type="similarity">
    <text evidence="1">Belongs to the nuclear hormone receptor family.</text>
</comment>
<evidence type="ECO:0000256" key="9">
    <source>
        <dbReference type="ARBA" id="ARBA00023242"/>
    </source>
</evidence>
<keyword evidence="2" id="KW-0479">Metal-binding</keyword>
<accession>A0A816W4Y2</accession>
<evidence type="ECO:0000256" key="5">
    <source>
        <dbReference type="ARBA" id="ARBA00023015"/>
    </source>
</evidence>
<dbReference type="InterPro" id="IPR001628">
    <property type="entry name" value="Znf_hrmn_rcpt"/>
</dbReference>
<proteinExistence type="inferred from homology"/>
<evidence type="ECO:0000256" key="6">
    <source>
        <dbReference type="ARBA" id="ARBA00023125"/>
    </source>
</evidence>
<dbReference type="GO" id="GO:0000978">
    <property type="term" value="F:RNA polymerase II cis-regulatory region sequence-specific DNA binding"/>
    <property type="evidence" value="ECO:0007669"/>
    <property type="project" value="TreeGrafter"/>
</dbReference>
<dbReference type="GO" id="GO:0030154">
    <property type="term" value="P:cell differentiation"/>
    <property type="evidence" value="ECO:0007669"/>
    <property type="project" value="TreeGrafter"/>
</dbReference>
<dbReference type="FunFam" id="3.30.50.10:FF:000030">
    <property type="entry name" value="Nuclear Hormone Receptor family"/>
    <property type="match status" value="1"/>
</dbReference>
<feature type="compositionally biased region" description="Low complexity" evidence="10">
    <location>
        <begin position="176"/>
        <end position="197"/>
    </location>
</feature>
<evidence type="ECO:0000256" key="2">
    <source>
        <dbReference type="ARBA" id="ARBA00022723"/>
    </source>
</evidence>
<dbReference type="SMART" id="SM00399">
    <property type="entry name" value="ZnF_C4"/>
    <property type="match status" value="1"/>
</dbReference>
<name>A0A816W4Y2_9BILA</name>
<protein>
    <submittedName>
        <fullName evidence="13">Uncharacterized protein</fullName>
    </submittedName>
</protein>
<dbReference type="GO" id="GO:0045944">
    <property type="term" value="P:positive regulation of transcription by RNA polymerase II"/>
    <property type="evidence" value="ECO:0007669"/>
    <property type="project" value="TreeGrafter"/>
</dbReference>
<keyword evidence="3" id="KW-0863">Zinc-finger</keyword>
<keyword evidence="4" id="KW-0862">Zinc</keyword>
<organism evidence="13 14">
    <name type="scientific">Rotaria magnacalcarata</name>
    <dbReference type="NCBI Taxonomy" id="392030"/>
    <lineage>
        <taxon>Eukaryota</taxon>
        <taxon>Metazoa</taxon>
        <taxon>Spiralia</taxon>
        <taxon>Gnathifera</taxon>
        <taxon>Rotifera</taxon>
        <taxon>Eurotatoria</taxon>
        <taxon>Bdelloidea</taxon>
        <taxon>Philodinida</taxon>
        <taxon>Philodinidae</taxon>
        <taxon>Rotaria</taxon>
    </lineage>
</organism>
<dbReference type="PRINTS" id="PR00047">
    <property type="entry name" value="STROIDFINGER"/>
</dbReference>
<dbReference type="AlphaFoldDB" id="A0A816W4Y2"/>
<dbReference type="GO" id="GO:0000122">
    <property type="term" value="P:negative regulation of transcription by RNA polymerase II"/>
    <property type="evidence" value="ECO:0007669"/>
    <property type="project" value="TreeGrafter"/>
</dbReference>
<keyword evidence="5" id="KW-0805">Transcription regulation</keyword>
<keyword evidence="9" id="KW-0539">Nucleus</keyword>
<dbReference type="Gene3D" id="3.30.50.10">
    <property type="entry name" value="Erythroid Transcription Factor GATA-1, subunit A"/>
    <property type="match status" value="1"/>
</dbReference>
<dbReference type="PROSITE" id="PS51843">
    <property type="entry name" value="NR_LBD"/>
    <property type="match status" value="1"/>
</dbReference>
<dbReference type="GO" id="GO:0009755">
    <property type="term" value="P:hormone-mediated signaling pathway"/>
    <property type="evidence" value="ECO:0007669"/>
    <property type="project" value="TreeGrafter"/>
</dbReference>
<dbReference type="SUPFAM" id="SSF48508">
    <property type="entry name" value="Nuclear receptor ligand-binding domain"/>
    <property type="match status" value="1"/>
</dbReference>
<evidence type="ECO:0000256" key="8">
    <source>
        <dbReference type="ARBA" id="ARBA00023170"/>
    </source>
</evidence>
<sequence length="547" mass="63219">MTSRSMNEVIINNDHSRAAACENQSMFDDDHYVQKRKSRRVRTLLKSPVIELISDEQTEQISNATGARRNSTNSSSDKRPFPFGHCRVCMDKATGAHYGVPTCEGCKGFFKRSILRKEKYRCYFGDGCVINTDNRNRCKSCRFHKCLKEGMSVDGVRMGRIPKLIKEKALAEHHLSSSSIENDDPSSSVASSSPPCLSSMNSNSNNLISTDVNLQLIDEHFFSDDFESISMDTPPTILPSCNDYMLSEDLTIDETKNDLKENISISNRSLLNNCTENCGETFSKNVLEHIKKLVIKILHPRFNTVSDQEQLLFIRYLRRKTFDLCNTYNGCTRQLMERMTSMINQQIKEFPGDYSSVQDIWAGLTDAIPFHVKNFITFAREMPAINEIDLDDFNKIMNNRLFDFWLIKHAPLIHNNESYIMLPNGLQYTRQWMNHIMGEKMVETMFEFARKFNELNLTQEEYALIFPIVICVKEEYALIFPIVICVKDKNLHDQETVHHIQCCYLYSLYTQMLTTRTQLEAKTVFRNLLQIFAFLPLLNELQEKQVG</sequence>
<reference evidence="13" key="1">
    <citation type="submission" date="2021-02" db="EMBL/GenBank/DDBJ databases">
        <authorList>
            <person name="Nowell W R."/>
        </authorList>
    </citation>
    <scope>NUCLEOTIDE SEQUENCE</scope>
</reference>
<evidence type="ECO:0000259" key="11">
    <source>
        <dbReference type="PROSITE" id="PS51030"/>
    </source>
</evidence>
<feature type="domain" description="NR LBD" evidence="12">
    <location>
        <begin position="334"/>
        <end position="547"/>
    </location>
</feature>
<evidence type="ECO:0000313" key="13">
    <source>
        <dbReference type="EMBL" id="CAF2132860.1"/>
    </source>
</evidence>
<dbReference type="InterPro" id="IPR035500">
    <property type="entry name" value="NHR-like_dom_sf"/>
</dbReference>
<evidence type="ECO:0000313" key="14">
    <source>
        <dbReference type="Proteomes" id="UP000663824"/>
    </source>
</evidence>
<keyword evidence="8" id="KW-0675">Receptor</keyword>
<feature type="region of interest" description="Disordered" evidence="10">
    <location>
        <begin position="175"/>
        <end position="197"/>
    </location>
</feature>
<dbReference type="SUPFAM" id="SSF57716">
    <property type="entry name" value="Glucocorticoid receptor-like (DNA-binding domain)"/>
    <property type="match status" value="1"/>
</dbReference>
<dbReference type="Proteomes" id="UP000663824">
    <property type="component" value="Unassembled WGS sequence"/>
</dbReference>
<dbReference type="PANTHER" id="PTHR24082:SF473">
    <property type="entry name" value="ECDYSONE-INDUCED PROTEIN 75B, ISOFORM B"/>
    <property type="match status" value="1"/>
</dbReference>
<feature type="domain" description="Nuclear receptor" evidence="11">
    <location>
        <begin position="83"/>
        <end position="158"/>
    </location>
</feature>
<dbReference type="InterPro" id="IPR050234">
    <property type="entry name" value="Nuclear_hormone_rcpt_NR1"/>
</dbReference>
<evidence type="ECO:0000256" key="1">
    <source>
        <dbReference type="ARBA" id="ARBA00005993"/>
    </source>
</evidence>
<dbReference type="PROSITE" id="PS51030">
    <property type="entry name" value="NUCLEAR_REC_DBD_2"/>
    <property type="match status" value="1"/>
</dbReference>
<evidence type="ECO:0000256" key="7">
    <source>
        <dbReference type="ARBA" id="ARBA00023163"/>
    </source>
</evidence>